<dbReference type="EMBL" id="AJVK01021611">
    <property type="status" value="NOT_ANNOTATED_CDS"/>
    <property type="molecule type" value="Genomic_DNA"/>
</dbReference>
<dbReference type="InterPro" id="IPR038606">
    <property type="entry name" value="To_sf"/>
</dbReference>
<evidence type="ECO:0000313" key="2">
    <source>
        <dbReference type="Proteomes" id="UP000092462"/>
    </source>
</evidence>
<dbReference type="Gene3D" id="3.15.10.30">
    <property type="entry name" value="Haemolymph juvenile hormone binding protein"/>
    <property type="match status" value="1"/>
</dbReference>
<keyword evidence="2" id="KW-1185">Reference proteome</keyword>
<dbReference type="VEuPathDB" id="VectorBase:PPAPM1_012658"/>
<reference evidence="1" key="1">
    <citation type="submission" date="2022-08" db="UniProtKB">
        <authorList>
            <consortium name="EnsemblMetazoa"/>
        </authorList>
    </citation>
    <scope>IDENTIFICATION</scope>
    <source>
        <strain evidence="1">Israel</strain>
    </source>
</reference>
<accession>A0A1B0D0R6</accession>
<dbReference type="Proteomes" id="UP000092462">
    <property type="component" value="Unassembled WGS sequence"/>
</dbReference>
<name>A0A1B0D0R6_PHLPP</name>
<organism evidence="1 2">
    <name type="scientific">Phlebotomus papatasi</name>
    <name type="common">Sandfly</name>
    <dbReference type="NCBI Taxonomy" id="29031"/>
    <lineage>
        <taxon>Eukaryota</taxon>
        <taxon>Metazoa</taxon>
        <taxon>Ecdysozoa</taxon>
        <taxon>Arthropoda</taxon>
        <taxon>Hexapoda</taxon>
        <taxon>Insecta</taxon>
        <taxon>Pterygota</taxon>
        <taxon>Neoptera</taxon>
        <taxon>Endopterygota</taxon>
        <taxon>Diptera</taxon>
        <taxon>Nematocera</taxon>
        <taxon>Psychodoidea</taxon>
        <taxon>Psychodidae</taxon>
        <taxon>Phlebotomus</taxon>
        <taxon>Phlebotomus</taxon>
    </lineage>
</organism>
<dbReference type="AlphaFoldDB" id="A0A1B0D0R6"/>
<dbReference type="EnsemblMetazoa" id="PPAI000938-RA">
    <property type="protein sequence ID" value="PPAI000938-PA"/>
    <property type="gene ID" value="PPAI000938"/>
</dbReference>
<dbReference type="Pfam" id="PF06585">
    <property type="entry name" value="JHBP"/>
    <property type="match status" value="1"/>
</dbReference>
<dbReference type="InterPro" id="IPR010562">
    <property type="entry name" value="Haemolymph_juvenile_hormone-bd"/>
</dbReference>
<dbReference type="VEuPathDB" id="VectorBase:PPAI000938"/>
<protein>
    <submittedName>
        <fullName evidence="1">Uncharacterized protein</fullName>
    </submittedName>
</protein>
<sequence length="72" mass="8390">MQGRILIIPLNGRGKCWLEPVNMNIHMYTRTRLIERDGFVFYNVTGTRVEYDISGLRLRFDNLFDGVKALGK</sequence>
<proteinExistence type="predicted"/>
<evidence type="ECO:0000313" key="1">
    <source>
        <dbReference type="EnsemblMetazoa" id="PPAI000938-PA"/>
    </source>
</evidence>